<evidence type="ECO:0000313" key="1">
    <source>
        <dbReference type="EMBL" id="XDJ01664.1"/>
    </source>
</evidence>
<dbReference type="EMBL" id="PP935706">
    <property type="protein sequence ID" value="XDJ01664.1"/>
    <property type="molecule type" value="Genomic_DNA"/>
</dbReference>
<organism evidence="1">
    <name type="scientific">Salmonella phage vB_SE130_2P</name>
    <dbReference type="NCBI Taxonomy" id="3236707"/>
    <lineage>
        <taxon>Viruses</taxon>
    </lineage>
</organism>
<name>A0AB39C5G0_9VIRU</name>
<accession>A0AB39C5G0</accession>
<sequence>MVSNYRNMTPRRRPLFVMVRCTSAFLSLRCADVVYLQTRR</sequence>
<protein>
    <submittedName>
        <fullName evidence="1">Uncharacterized protein</fullName>
    </submittedName>
</protein>
<proteinExistence type="predicted"/>
<reference evidence="1" key="1">
    <citation type="submission" date="2024-06" db="EMBL/GenBank/DDBJ databases">
        <authorList>
            <person name="Mutai I.J."/>
            <person name="Gurusinghe A."/>
            <person name="Wang B."/>
            <person name="Clark M."/>
            <person name="Bhandare S.G."/>
        </authorList>
    </citation>
    <scope>NUCLEOTIDE SEQUENCE</scope>
</reference>